<gene>
    <name evidence="1" type="ORF">NIES80_13650</name>
</gene>
<organism evidence="1 2">
    <name type="scientific">Dolichospermum planctonicum</name>
    <dbReference type="NCBI Taxonomy" id="136072"/>
    <lineage>
        <taxon>Bacteria</taxon>
        <taxon>Bacillati</taxon>
        <taxon>Cyanobacteriota</taxon>
        <taxon>Cyanophyceae</taxon>
        <taxon>Nostocales</taxon>
        <taxon>Aphanizomenonaceae</taxon>
        <taxon>Dolichospermum</taxon>
    </lineage>
</organism>
<sequence length="100" mass="11385">MMSGQDAHLTRVIYLLWDGLLARPSQRQDAHLTRVIYLLWDGLLARPSQQDGRAGCPPHKSYIFIVEWASNPQRQLNDGRAGCPPHKSYIFIVEWASNPS</sequence>
<evidence type="ECO:0000313" key="1">
    <source>
        <dbReference type="EMBL" id="GCL41669.1"/>
    </source>
</evidence>
<name>A0A480AA26_9CYAN</name>
<dbReference type="AlphaFoldDB" id="A0A480AA26"/>
<dbReference type="Proteomes" id="UP000299367">
    <property type="component" value="Unassembled WGS sequence"/>
</dbReference>
<protein>
    <submittedName>
        <fullName evidence="1">Uncharacterized protein</fullName>
    </submittedName>
</protein>
<dbReference type="EMBL" id="BJCF01000011">
    <property type="protein sequence ID" value="GCL41669.1"/>
    <property type="molecule type" value="Genomic_DNA"/>
</dbReference>
<dbReference type="RefSeq" id="WP_137907374.1">
    <property type="nucleotide sequence ID" value="NZ_BJCF01000011.1"/>
</dbReference>
<proteinExistence type="predicted"/>
<accession>A0A480AA26</accession>
<comment type="caution">
    <text evidence="1">The sequence shown here is derived from an EMBL/GenBank/DDBJ whole genome shotgun (WGS) entry which is preliminary data.</text>
</comment>
<reference evidence="2" key="1">
    <citation type="submission" date="2019-02" db="EMBL/GenBank/DDBJ databases">
        <title>Draft genome sequence of Dolichospermum planctonicum NIES-80.</title>
        <authorList>
            <person name="Yamaguchi H."/>
            <person name="Suzuki S."/>
            <person name="Kawachi M."/>
        </authorList>
    </citation>
    <scope>NUCLEOTIDE SEQUENCE [LARGE SCALE GENOMIC DNA]</scope>
    <source>
        <strain evidence="2">NIES-80</strain>
    </source>
</reference>
<evidence type="ECO:0000313" key="2">
    <source>
        <dbReference type="Proteomes" id="UP000299367"/>
    </source>
</evidence>